<dbReference type="Gene3D" id="3.30.2010.10">
    <property type="entry name" value="Metalloproteases ('zincins'), catalytic domain"/>
    <property type="match status" value="1"/>
</dbReference>
<keyword evidence="7" id="KW-1133">Transmembrane helix</keyword>
<evidence type="ECO:0000256" key="4">
    <source>
        <dbReference type="ARBA" id="ARBA00022801"/>
    </source>
</evidence>
<evidence type="ECO:0000256" key="1">
    <source>
        <dbReference type="ARBA" id="ARBA00001947"/>
    </source>
</evidence>
<keyword evidence="6" id="KW-0482">Metalloprotease</keyword>
<reference evidence="9" key="1">
    <citation type="submission" date="2021-01" db="EMBL/GenBank/DDBJ databases">
        <authorList>
            <person name="Corre E."/>
            <person name="Pelletier E."/>
            <person name="Niang G."/>
            <person name="Scheremetjew M."/>
            <person name="Finn R."/>
            <person name="Kale V."/>
            <person name="Holt S."/>
            <person name="Cochrane G."/>
            <person name="Meng A."/>
            <person name="Brown T."/>
            <person name="Cohen L."/>
        </authorList>
    </citation>
    <scope>NUCLEOTIDE SEQUENCE</scope>
    <source>
        <strain evidence="9">CCMP1381</strain>
    </source>
</reference>
<evidence type="ECO:0000259" key="8">
    <source>
        <dbReference type="Pfam" id="PF01435"/>
    </source>
</evidence>
<dbReference type="GO" id="GO:0005743">
    <property type="term" value="C:mitochondrial inner membrane"/>
    <property type="evidence" value="ECO:0007669"/>
    <property type="project" value="TreeGrafter"/>
</dbReference>
<dbReference type="GO" id="GO:0006515">
    <property type="term" value="P:protein quality control for misfolded or incompletely synthesized proteins"/>
    <property type="evidence" value="ECO:0007669"/>
    <property type="project" value="TreeGrafter"/>
</dbReference>
<proteinExistence type="predicted"/>
<evidence type="ECO:0000256" key="3">
    <source>
        <dbReference type="ARBA" id="ARBA00022723"/>
    </source>
</evidence>
<dbReference type="PANTHER" id="PTHR22726:SF1">
    <property type="entry name" value="METALLOENDOPEPTIDASE OMA1, MITOCHONDRIAL"/>
    <property type="match status" value="1"/>
</dbReference>
<dbReference type="Pfam" id="PF01435">
    <property type="entry name" value="Peptidase_M48"/>
    <property type="match status" value="1"/>
</dbReference>
<gene>
    <name evidence="9" type="ORF">DSPE1174_LOCUS19306</name>
</gene>
<feature type="transmembrane region" description="Helical" evidence="7">
    <location>
        <begin position="55"/>
        <end position="80"/>
    </location>
</feature>
<dbReference type="GO" id="GO:0034982">
    <property type="term" value="P:mitochondrial protein processing"/>
    <property type="evidence" value="ECO:0007669"/>
    <property type="project" value="TreeGrafter"/>
</dbReference>
<comment type="cofactor">
    <cofactor evidence="1">
        <name>Zn(2+)</name>
        <dbReference type="ChEBI" id="CHEBI:29105"/>
    </cofactor>
</comment>
<dbReference type="InterPro" id="IPR001915">
    <property type="entry name" value="Peptidase_M48"/>
</dbReference>
<evidence type="ECO:0000256" key="2">
    <source>
        <dbReference type="ARBA" id="ARBA00022670"/>
    </source>
</evidence>
<sequence>MMIRHSQWRRKETVDIFFRRNLCFTRRLPPSPTPAKLTVSIALHRKGFHSTRAPMAPIPVMAAVVFKISARVTAYFVARAARKRYFKLPTEDRAAFANKVWRWMMMSVGVLGVGTGGLFAYHMNTVPVTGRRRLLVTSIDTEMEHGREEAKKMKTNYANLVVPQNHPFYTRVWGVCRRLIAALEDKRNPLRGRLDPELLAKLRFNLTVVHDPTANAFVLPDGSIFVFTGLLNECDSPTDDKLAMVIGHEIAHALLRHGFEGMTDQYILMLGLSVVTTFIMFAIFPDFGWFWVPVTVPLQLKVEQWKEGALSLLFELPFCRERESEADYVGTLLASTACYDPRYAPLIWSEWFDLEGYDKDAQEKMNELDSLVEFTRSHPCHEHRADDLEKWVPEALELRGEGPSGCAPLRAALEGRHRHGGGACGCEHTGGEKKTMDDGAGRAVLPHSEHYIGQKVQVSPPTEYFAFIFGSSIERRLQPGVQVKVIQETGAGEGGGTAEVEEGKEGTHSTRTGVIHAGRRGLYDVKFSDSDATEVVPLRSIRVSDVGTIFRTGCMNDRCYDVLYYDGSSECRVHKKRLQLVRKKKALAE</sequence>
<name>A0A7S2GBM8_9STRA</name>
<evidence type="ECO:0000256" key="5">
    <source>
        <dbReference type="ARBA" id="ARBA00022833"/>
    </source>
</evidence>
<dbReference type="AlphaFoldDB" id="A0A7S2GBM8"/>
<feature type="domain" description="Peptidase M48" evidence="8">
    <location>
        <begin position="204"/>
        <end position="391"/>
    </location>
</feature>
<keyword evidence="7" id="KW-0812">Transmembrane</keyword>
<accession>A0A7S2GBM8</accession>
<dbReference type="CDD" id="cd07331">
    <property type="entry name" value="M48C_Oma1_like"/>
    <property type="match status" value="1"/>
</dbReference>
<evidence type="ECO:0000256" key="6">
    <source>
        <dbReference type="ARBA" id="ARBA00023049"/>
    </source>
</evidence>
<organism evidence="9">
    <name type="scientific">Octactis speculum</name>
    <dbReference type="NCBI Taxonomy" id="3111310"/>
    <lineage>
        <taxon>Eukaryota</taxon>
        <taxon>Sar</taxon>
        <taxon>Stramenopiles</taxon>
        <taxon>Ochrophyta</taxon>
        <taxon>Dictyochophyceae</taxon>
        <taxon>Dictyochales</taxon>
        <taxon>Dictyochaceae</taxon>
        <taxon>Octactis</taxon>
    </lineage>
</organism>
<dbReference type="EMBL" id="HBGS01037233">
    <property type="protein sequence ID" value="CAD9444369.1"/>
    <property type="molecule type" value="Transcribed_RNA"/>
</dbReference>
<keyword evidence="5" id="KW-0862">Zinc</keyword>
<feature type="transmembrane region" description="Helical" evidence="7">
    <location>
        <begin position="100"/>
        <end position="123"/>
    </location>
</feature>
<keyword evidence="3" id="KW-0479">Metal-binding</keyword>
<keyword evidence="2" id="KW-0645">Protease</keyword>
<dbReference type="PANTHER" id="PTHR22726">
    <property type="entry name" value="METALLOENDOPEPTIDASE OMA1"/>
    <property type="match status" value="1"/>
</dbReference>
<protein>
    <recommendedName>
        <fullName evidence="8">Peptidase M48 domain-containing protein</fullName>
    </recommendedName>
</protein>
<evidence type="ECO:0000256" key="7">
    <source>
        <dbReference type="SAM" id="Phobius"/>
    </source>
</evidence>
<dbReference type="GO" id="GO:0004222">
    <property type="term" value="F:metalloendopeptidase activity"/>
    <property type="evidence" value="ECO:0007669"/>
    <property type="project" value="InterPro"/>
</dbReference>
<evidence type="ECO:0000313" key="9">
    <source>
        <dbReference type="EMBL" id="CAD9444369.1"/>
    </source>
</evidence>
<keyword evidence="4" id="KW-0378">Hydrolase</keyword>
<dbReference type="GO" id="GO:0046872">
    <property type="term" value="F:metal ion binding"/>
    <property type="evidence" value="ECO:0007669"/>
    <property type="project" value="UniProtKB-KW"/>
</dbReference>
<feature type="transmembrane region" description="Helical" evidence="7">
    <location>
        <begin position="266"/>
        <end position="292"/>
    </location>
</feature>
<keyword evidence="7" id="KW-0472">Membrane</keyword>
<dbReference type="InterPro" id="IPR051156">
    <property type="entry name" value="Mito/Outer_Membr_Metalloprot"/>
</dbReference>